<dbReference type="SMART" id="SM00829">
    <property type="entry name" value="PKS_ER"/>
    <property type="match status" value="1"/>
</dbReference>
<dbReference type="InterPro" id="IPR050091">
    <property type="entry name" value="PKS_NRPS_Biosynth_Enz"/>
</dbReference>
<evidence type="ECO:0000259" key="6">
    <source>
        <dbReference type="PROSITE" id="PS50075"/>
    </source>
</evidence>
<dbReference type="GeneID" id="112458333"/>
<dbReference type="Gene3D" id="3.40.50.1820">
    <property type="entry name" value="alpha/beta hydrolase"/>
    <property type="match status" value="1"/>
</dbReference>
<feature type="domain" description="PKS/mFAS DH" evidence="7">
    <location>
        <begin position="45"/>
        <end position="314"/>
    </location>
</feature>
<dbReference type="PROSITE" id="PS50075">
    <property type="entry name" value="CARRIER"/>
    <property type="match status" value="1"/>
</dbReference>
<proteinExistence type="predicted"/>
<dbReference type="GO" id="GO:0004312">
    <property type="term" value="F:fatty acid synthase activity"/>
    <property type="evidence" value="ECO:0007669"/>
    <property type="project" value="TreeGrafter"/>
</dbReference>
<gene>
    <name evidence="9" type="primary">LOC112458333</name>
</gene>
<dbReference type="InterPro" id="IPR029058">
    <property type="entry name" value="AB_hydrolase_fold"/>
</dbReference>
<organism evidence="8 9">
    <name type="scientific">Temnothorax curvispinosus</name>
    <dbReference type="NCBI Taxonomy" id="300111"/>
    <lineage>
        <taxon>Eukaryota</taxon>
        <taxon>Metazoa</taxon>
        <taxon>Ecdysozoa</taxon>
        <taxon>Arthropoda</taxon>
        <taxon>Hexapoda</taxon>
        <taxon>Insecta</taxon>
        <taxon>Pterygota</taxon>
        <taxon>Neoptera</taxon>
        <taxon>Endopterygota</taxon>
        <taxon>Hymenoptera</taxon>
        <taxon>Apocrita</taxon>
        <taxon>Aculeata</taxon>
        <taxon>Formicoidea</taxon>
        <taxon>Formicidae</taxon>
        <taxon>Myrmicinae</taxon>
        <taxon>Temnothorax</taxon>
    </lineage>
</organism>
<reference evidence="9" key="1">
    <citation type="submission" date="2025-08" db="UniProtKB">
        <authorList>
            <consortium name="RefSeq"/>
        </authorList>
    </citation>
    <scope>IDENTIFICATION</scope>
    <source>
        <tissue evidence="9">Whole body</tissue>
    </source>
</reference>
<dbReference type="InterPro" id="IPR036291">
    <property type="entry name" value="NAD(P)-bd_dom_sf"/>
</dbReference>
<dbReference type="InterPro" id="IPR001031">
    <property type="entry name" value="Thioesterase"/>
</dbReference>
<dbReference type="InterPro" id="IPR049391">
    <property type="entry name" value="FAS_pseudo-KR"/>
</dbReference>
<dbReference type="Gene3D" id="3.40.50.720">
    <property type="entry name" value="NAD(P)-binding Rossmann-like Domain"/>
    <property type="match status" value="1"/>
</dbReference>
<dbReference type="Pfam" id="PF00550">
    <property type="entry name" value="PP-binding"/>
    <property type="match status" value="1"/>
</dbReference>
<feature type="active site" description="Proton acceptor; for dehydratase activity" evidence="5">
    <location>
        <position position="80"/>
    </location>
</feature>
<dbReference type="GO" id="GO:0031177">
    <property type="term" value="F:phosphopantetheine binding"/>
    <property type="evidence" value="ECO:0007669"/>
    <property type="project" value="InterPro"/>
</dbReference>
<evidence type="ECO:0000256" key="5">
    <source>
        <dbReference type="PROSITE-ProRule" id="PRU01363"/>
    </source>
</evidence>
<dbReference type="SUPFAM" id="SSF50129">
    <property type="entry name" value="GroES-like"/>
    <property type="match status" value="1"/>
</dbReference>
<keyword evidence="3" id="KW-0597">Phosphoprotein</keyword>
<dbReference type="SMART" id="SM00823">
    <property type="entry name" value="PKS_PP"/>
    <property type="match status" value="1"/>
</dbReference>
<accession>A0A6J1QA35</accession>
<dbReference type="InterPro" id="IPR013968">
    <property type="entry name" value="PKS_KR"/>
</dbReference>
<dbReference type="InterPro" id="IPR020843">
    <property type="entry name" value="ER"/>
</dbReference>
<dbReference type="RefSeq" id="XP_024877685.1">
    <property type="nucleotide sequence ID" value="XM_025021917.1"/>
</dbReference>
<dbReference type="OrthoDB" id="329835at2759"/>
<feature type="region of interest" description="N-terminal hotdog fold" evidence="5">
    <location>
        <begin position="45"/>
        <end position="169"/>
    </location>
</feature>
<dbReference type="Pfam" id="PF08659">
    <property type="entry name" value="KR"/>
    <property type="match status" value="1"/>
</dbReference>
<evidence type="ECO:0000313" key="8">
    <source>
        <dbReference type="Proteomes" id="UP000504618"/>
    </source>
</evidence>
<dbReference type="CDD" id="cd05195">
    <property type="entry name" value="enoyl_red"/>
    <property type="match status" value="1"/>
</dbReference>
<dbReference type="InterPro" id="IPR011032">
    <property type="entry name" value="GroES-like_sf"/>
</dbReference>
<dbReference type="PANTHER" id="PTHR43775">
    <property type="entry name" value="FATTY ACID SYNTHASE"/>
    <property type="match status" value="1"/>
</dbReference>
<dbReference type="FunFam" id="3.40.50.720:FF:000209">
    <property type="entry name" value="Polyketide synthase Pks12"/>
    <property type="match status" value="1"/>
</dbReference>
<dbReference type="SUPFAM" id="SSF53474">
    <property type="entry name" value="alpha/beta-Hydrolases"/>
    <property type="match status" value="1"/>
</dbReference>
<dbReference type="Proteomes" id="UP000504618">
    <property type="component" value="Unplaced"/>
</dbReference>
<dbReference type="InterPro" id="IPR036736">
    <property type="entry name" value="ACP-like_sf"/>
</dbReference>
<dbReference type="InterPro" id="IPR009081">
    <property type="entry name" value="PP-bd_ACP"/>
</dbReference>
<feature type="active site" description="Proton donor; for dehydratase activity" evidence="5">
    <location>
        <position position="231"/>
    </location>
</feature>
<dbReference type="Gene3D" id="1.10.1200.10">
    <property type="entry name" value="ACP-like"/>
    <property type="match status" value="1"/>
</dbReference>
<evidence type="ECO:0000256" key="1">
    <source>
        <dbReference type="ARBA" id="ARBA00012480"/>
    </source>
</evidence>
<protein>
    <recommendedName>
        <fullName evidence="1">oleoyl-[acyl-carrier-protein] hydrolase</fullName>
        <ecNumber evidence="1">3.1.2.14</ecNumber>
    </recommendedName>
</protein>
<keyword evidence="8" id="KW-1185">Reference proteome</keyword>
<dbReference type="EC" id="3.1.2.14" evidence="1"/>
<name>A0A6J1QA35_9HYME</name>
<feature type="non-terminal residue" evidence="9">
    <location>
        <position position="1"/>
    </location>
</feature>
<dbReference type="Pfam" id="PF13602">
    <property type="entry name" value="ADH_zinc_N_2"/>
    <property type="match status" value="1"/>
</dbReference>
<dbReference type="SUPFAM" id="SSF47336">
    <property type="entry name" value="ACP-like"/>
    <property type="match status" value="1"/>
</dbReference>
<dbReference type="Gene3D" id="3.10.129.110">
    <property type="entry name" value="Polyketide synthase dehydratase"/>
    <property type="match status" value="1"/>
</dbReference>
<dbReference type="Gene3D" id="3.30.70.3290">
    <property type="match status" value="1"/>
</dbReference>
<evidence type="ECO:0000256" key="3">
    <source>
        <dbReference type="ARBA" id="ARBA00022553"/>
    </source>
</evidence>
<feature type="domain" description="Carrier" evidence="6">
    <location>
        <begin position="1189"/>
        <end position="1266"/>
    </location>
</feature>
<dbReference type="PANTHER" id="PTHR43775:SF23">
    <property type="entry name" value="FATTY ACID SYNTHASE 3"/>
    <property type="match status" value="1"/>
</dbReference>
<dbReference type="InterPro" id="IPR020806">
    <property type="entry name" value="PKS_PP-bd"/>
</dbReference>
<feature type="region of interest" description="C-terminal hotdog fold" evidence="5">
    <location>
        <begin position="182"/>
        <end position="314"/>
    </location>
</feature>
<dbReference type="InterPro" id="IPR042104">
    <property type="entry name" value="PKS_dehydratase_sf"/>
</dbReference>
<dbReference type="Gene3D" id="3.90.180.10">
    <property type="entry name" value="Medium-chain alcohol dehydrogenases, catalytic domain"/>
    <property type="match status" value="1"/>
</dbReference>
<evidence type="ECO:0000256" key="2">
    <source>
        <dbReference type="ARBA" id="ARBA00022450"/>
    </source>
</evidence>
<dbReference type="SMART" id="SM00822">
    <property type="entry name" value="PKS_KR"/>
    <property type="match status" value="1"/>
</dbReference>
<dbReference type="GO" id="GO:0006633">
    <property type="term" value="P:fatty acid biosynthetic process"/>
    <property type="evidence" value="ECO:0007669"/>
    <property type="project" value="TreeGrafter"/>
</dbReference>
<sequence>FLESIGKLYNAGLQPQIANLYPIEKLPVSRGTSMISPLIRWNHSEDFYVFQYIHQKVIFNRKMVINIDVADEAFIYLMGHVVDNKILFPAMGYLFCLWEMMASLNKQECTNVPIVFEDVNFIRATVLSQQNEIELTFLIQEGTNRFEITEGDNAVVTGILQIPTNVENEKISANLAECVDDEEEMNTKDIYKELRLRGYQYTGVFRGLQSASVSGSNGHIAWTSNWVAFMDSMLQMMILGQNSRNLLVPTRIRKLTIDPKYHIQLIQDYPIEDRQFSVRHYKSLNVIISGGIEICGIVATPILRRQKAVKAVLEEYKFVAHRDLETMSLQDAIKMSTHIALECCNMINVKIIEFVDDSDKVAPEDLNSPLVSKILNDLPQIQHHTKLVMTHEIFPNISLPNDVSTTEITKLSKNENCLMIIGFDILTKNSKELYKQLLPLLMPQGFILTLEKSGAVCDYSYLKTYELDVILEKQINEKTLLLLRKMRRIAKNQRIVHVNNYEFTWVNELKSIMSVQSETGVDTEIILVSEEDFECGLLGFINCLRKEPGGEIIKSVFIQDNKAPGFSLQESLYMKQLQLDLPINVLRFGNVWGSYRHFPLPSLKLKLVPSAYVKQMVQGDLSTICWAQSKMSRMNHKDLIDVIYTSINFRDIMVTTGRLNPETIAPFELGNDCFIGLEFVGFNSHRQRIMGLCSHGGMTNSVVADKYLSWIIPDKWTMEDAATIPCVYSTCYYALYIKGKMKKGDKILIHSGTGGVGQAAIYLALHEGCEIFTTVGTVEKRQFIRETFPSISEDNIGNSRDTSFEQMIMQRTGGRGVDIVLNSLAEEKLQASVRCLANGGRFLEIGKFDMVSNNSLDISIFSKGVSFYGILLDKLFYSNAEQKSRLWKTITEGLKNGAIKPLCRRVFERNEIEAAFRYMAAGKHIGKIIIRVHKEEEPLDAPLLAHPRYHCLDYKCYVILGGLGGFGLELADWLTLRGAKNLVLTSQTGIRTGYQQSRVKLWRSYGVDVQIVTIDDNLNHEDCESILKFAEKKAPVDAIFNLAVVLKDCTFQNQLPQMFEDSFKSKAWMTKKMDELSRRICPQLRHFVVFSSVSCGRGNAGQTNYGMANSVMERICEKRMEEGLHGLAIQWGAVGDVGLVADMQEENKELVIGGTLQQRISSCLDTLETFLLQDRPVVSSMVVAEKAKIGGSMNISETVAHIMGLKNINAVPPNMPLAEMGMDSMMAVEIKQTLEREFDISLTAQDIRTLNFAKLRQMTITTEHGKTHNTNKINKDFNMLFRRMKDSDFVPDILVELATKKEIGRNNVFLLPGIEGHSSVYKSIASEIKSSATCLQHGLLNIPDESHSVIKSAAYLLPHLLKKIKDQREFLIVGYSFGSLIAIELARLLEANDFSGQLILIDGAPDQMKCWTNQYLDSTSPEELQNIILLGLLEMYTTINKKTLTLELNKCNTWEEKLKLFHSYFPNEVNVLTTENQKLMYFTVYNHIVAIQNYDISSLPRLKSPITLLKPTFPIVSVTEEDYGLHKVTEGKVQIHYVEGNHITMMDNNKIISAINEEWIEDLNR</sequence>
<evidence type="ECO:0000259" key="7">
    <source>
        <dbReference type="PROSITE" id="PS52019"/>
    </source>
</evidence>
<evidence type="ECO:0000256" key="4">
    <source>
        <dbReference type="ARBA" id="ARBA00022679"/>
    </source>
</evidence>
<dbReference type="Pfam" id="PF00975">
    <property type="entry name" value="Thioesterase"/>
    <property type="match status" value="1"/>
</dbReference>
<dbReference type="GO" id="GO:0016297">
    <property type="term" value="F:fatty acyl-[ACP] hydrolase activity"/>
    <property type="evidence" value="ECO:0007669"/>
    <property type="project" value="UniProtKB-EC"/>
</dbReference>
<keyword evidence="2" id="KW-0596">Phosphopantetheine</keyword>
<keyword evidence="4" id="KW-0808">Transferase</keyword>
<dbReference type="InterPro" id="IPR057326">
    <property type="entry name" value="KR_dom"/>
</dbReference>
<dbReference type="InterPro" id="IPR049900">
    <property type="entry name" value="PKS_mFAS_DH"/>
</dbReference>
<dbReference type="SUPFAM" id="SSF51735">
    <property type="entry name" value="NAD(P)-binding Rossmann-fold domains"/>
    <property type="match status" value="2"/>
</dbReference>
<dbReference type="GO" id="GO:0016491">
    <property type="term" value="F:oxidoreductase activity"/>
    <property type="evidence" value="ECO:0007669"/>
    <property type="project" value="InterPro"/>
</dbReference>
<evidence type="ECO:0000313" key="9">
    <source>
        <dbReference type="RefSeq" id="XP_024877685.1"/>
    </source>
</evidence>
<dbReference type="PROSITE" id="PS52019">
    <property type="entry name" value="PKS_MFAS_DH"/>
    <property type="match status" value="1"/>
</dbReference>
<dbReference type="Pfam" id="PF21149">
    <property type="entry name" value="FAS_pseudo-KR"/>
    <property type="match status" value="1"/>
</dbReference>